<dbReference type="AlphaFoldDB" id="A0A453I945"/>
<reference evidence="1" key="3">
    <citation type="journal article" date="2017" name="Nature">
        <title>Genome sequence of the progenitor of the wheat D genome Aegilops tauschii.</title>
        <authorList>
            <person name="Luo M.C."/>
            <person name="Gu Y.Q."/>
            <person name="Puiu D."/>
            <person name="Wang H."/>
            <person name="Twardziok S.O."/>
            <person name="Deal K.R."/>
            <person name="Huo N."/>
            <person name="Zhu T."/>
            <person name="Wang L."/>
            <person name="Wang Y."/>
            <person name="McGuire P.E."/>
            <person name="Liu S."/>
            <person name="Long H."/>
            <person name="Ramasamy R.K."/>
            <person name="Rodriguez J.C."/>
            <person name="Van S.L."/>
            <person name="Yuan L."/>
            <person name="Wang Z."/>
            <person name="Xia Z."/>
            <person name="Xiao L."/>
            <person name="Anderson O.D."/>
            <person name="Ouyang S."/>
            <person name="Liang Y."/>
            <person name="Zimin A.V."/>
            <person name="Pertea G."/>
            <person name="Qi P."/>
            <person name="Bennetzen J.L."/>
            <person name="Dai X."/>
            <person name="Dawson M.W."/>
            <person name="Muller H.G."/>
            <person name="Kugler K."/>
            <person name="Rivarola-Duarte L."/>
            <person name="Spannagl M."/>
            <person name="Mayer K.F.X."/>
            <person name="Lu F.H."/>
            <person name="Bevan M.W."/>
            <person name="Leroy P."/>
            <person name="Li P."/>
            <person name="You F.M."/>
            <person name="Sun Q."/>
            <person name="Liu Z."/>
            <person name="Lyons E."/>
            <person name="Wicker T."/>
            <person name="Salzberg S.L."/>
            <person name="Devos K.M."/>
            <person name="Dvorak J."/>
        </authorList>
    </citation>
    <scope>NUCLEOTIDE SEQUENCE [LARGE SCALE GENOMIC DNA]</scope>
    <source>
        <strain evidence="1">cv. AL8/78</strain>
    </source>
</reference>
<keyword evidence="2" id="KW-1185">Reference proteome</keyword>
<accession>A0A453I945</accession>
<dbReference type="EnsemblPlants" id="AET4Gv20489900.3">
    <property type="protein sequence ID" value="AET4Gv20489900.3"/>
    <property type="gene ID" value="AET4Gv20489900"/>
</dbReference>
<protein>
    <submittedName>
        <fullName evidence="1">Uncharacterized protein</fullName>
    </submittedName>
</protein>
<sequence length="247" mass="26944">FVLAPAGEVVLLSRVSVLRQHTGSTTNHNGSAQGYYHCHGPLYRLEFRPIHYASLLTFPLAPLASSRTKKKGNRHTRVTDWEGKQTSGVCVHAATKGGRRRPEARAWLLHWPPSRYCVAIPNPKPIFCRFPNPSSPATSAVAESPMHSNPKSNMCWSVSDYGWHEPWGASATEGAAAWRSSHGQHWYAHGVYGHKVFEEMPCSNSKRSMYSTFSNGEAAGSGASSCGFPCYGAVISLFAGCSSGMEM</sequence>
<dbReference type="Gramene" id="AET4Gv20489900.3">
    <property type="protein sequence ID" value="AET4Gv20489900.3"/>
    <property type="gene ID" value="AET4Gv20489900"/>
</dbReference>
<reference evidence="1" key="4">
    <citation type="submission" date="2019-03" db="UniProtKB">
        <authorList>
            <consortium name="EnsemblPlants"/>
        </authorList>
    </citation>
    <scope>IDENTIFICATION</scope>
</reference>
<proteinExistence type="predicted"/>
<reference evidence="2" key="2">
    <citation type="journal article" date="2017" name="Nat. Plants">
        <title>The Aegilops tauschii genome reveals multiple impacts of transposons.</title>
        <authorList>
            <person name="Zhao G."/>
            <person name="Zou C."/>
            <person name="Li K."/>
            <person name="Wang K."/>
            <person name="Li T."/>
            <person name="Gao L."/>
            <person name="Zhang X."/>
            <person name="Wang H."/>
            <person name="Yang Z."/>
            <person name="Liu X."/>
            <person name="Jiang W."/>
            <person name="Mao L."/>
            <person name="Kong X."/>
            <person name="Jiao Y."/>
            <person name="Jia J."/>
        </authorList>
    </citation>
    <scope>NUCLEOTIDE SEQUENCE [LARGE SCALE GENOMIC DNA]</scope>
    <source>
        <strain evidence="2">cv. AL8/78</strain>
    </source>
</reference>
<organism evidence="1 2">
    <name type="scientific">Aegilops tauschii subsp. strangulata</name>
    <name type="common">Goatgrass</name>
    <dbReference type="NCBI Taxonomy" id="200361"/>
    <lineage>
        <taxon>Eukaryota</taxon>
        <taxon>Viridiplantae</taxon>
        <taxon>Streptophyta</taxon>
        <taxon>Embryophyta</taxon>
        <taxon>Tracheophyta</taxon>
        <taxon>Spermatophyta</taxon>
        <taxon>Magnoliopsida</taxon>
        <taxon>Liliopsida</taxon>
        <taxon>Poales</taxon>
        <taxon>Poaceae</taxon>
        <taxon>BOP clade</taxon>
        <taxon>Pooideae</taxon>
        <taxon>Triticodae</taxon>
        <taxon>Triticeae</taxon>
        <taxon>Triticinae</taxon>
        <taxon>Aegilops</taxon>
    </lineage>
</organism>
<name>A0A453I945_AEGTS</name>
<dbReference type="Proteomes" id="UP000015105">
    <property type="component" value="Chromosome 4D"/>
</dbReference>
<reference evidence="2" key="1">
    <citation type="journal article" date="2014" name="Science">
        <title>Ancient hybridizations among the ancestral genomes of bread wheat.</title>
        <authorList>
            <consortium name="International Wheat Genome Sequencing Consortium,"/>
            <person name="Marcussen T."/>
            <person name="Sandve S.R."/>
            <person name="Heier L."/>
            <person name="Spannagl M."/>
            <person name="Pfeifer M."/>
            <person name="Jakobsen K.S."/>
            <person name="Wulff B.B."/>
            <person name="Steuernagel B."/>
            <person name="Mayer K.F."/>
            <person name="Olsen O.A."/>
        </authorList>
    </citation>
    <scope>NUCLEOTIDE SEQUENCE [LARGE SCALE GENOMIC DNA]</scope>
    <source>
        <strain evidence="2">cv. AL8/78</strain>
    </source>
</reference>
<evidence type="ECO:0000313" key="1">
    <source>
        <dbReference type="EnsemblPlants" id="AET4Gv20489900.3"/>
    </source>
</evidence>
<evidence type="ECO:0000313" key="2">
    <source>
        <dbReference type="Proteomes" id="UP000015105"/>
    </source>
</evidence>
<reference evidence="1" key="5">
    <citation type="journal article" date="2021" name="G3 (Bethesda)">
        <title>Aegilops tauschii genome assembly Aet v5.0 features greater sequence contiguity and improved annotation.</title>
        <authorList>
            <person name="Wang L."/>
            <person name="Zhu T."/>
            <person name="Rodriguez J.C."/>
            <person name="Deal K.R."/>
            <person name="Dubcovsky J."/>
            <person name="McGuire P.E."/>
            <person name="Lux T."/>
            <person name="Spannagl M."/>
            <person name="Mayer K.F.X."/>
            <person name="Baldrich P."/>
            <person name="Meyers B.C."/>
            <person name="Huo N."/>
            <person name="Gu Y.Q."/>
            <person name="Zhou H."/>
            <person name="Devos K.M."/>
            <person name="Bennetzen J.L."/>
            <person name="Unver T."/>
            <person name="Budak H."/>
            <person name="Gulick P.J."/>
            <person name="Galiba G."/>
            <person name="Kalapos B."/>
            <person name="Nelson D.R."/>
            <person name="Li P."/>
            <person name="You F.M."/>
            <person name="Luo M.C."/>
            <person name="Dvorak J."/>
        </authorList>
    </citation>
    <scope>NUCLEOTIDE SEQUENCE [LARGE SCALE GENOMIC DNA]</scope>
    <source>
        <strain evidence="1">cv. AL8/78</strain>
    </source>
</reference>